<sequence>MTVPIAVSVSFFPRLTQESLVGRRERLADDGAVDADGPRAREDGCGGRAVTWCYLIPEKINASTPNSPSLELIAFHSAWSNM</sequence>
<comment type="caution">
    <text evidence="1">The sequence shown here is derived from an EMBL/GenBank/DDBJ whole genome shotgun (WGS) entry which is preliminary data.</text>
</comment>
<evidence type="ECO:0000313" key="2">
    <source>
        <dbReference type="Proteomes" id="UP000444960"/>
    </source>
</evidence>
<dbReference type="AlphaFoldDB" id="A0A7I9VF04"/>
<keyword evidence="2" id="KW-1185">Reference proteome</keyword>
<gene>
    <name evidence="1" type="ORF">nbrc107696_43530</name>
</gene>
<evidence type="ECO:0000313" key="1">
    <source>
        <dbReference type="EMBL" id="GEE03907.1"/>
    </source>
</evidence>
<protein>
    <submittedName>
        <fullName evidence="1">Uncharacterized protein</fullName>
    </submittedName>
</protein>
<proteinExistence type="predicted"/>
<accession>A0A7I9VF04</accession>
<reference evidence="2" key="1">
    <citation type="submission" date="2019-06" db="EMBL/GenBank/DDBJ databases">
        <title>Gordonia isolated from sludge of a wastewater treatment plant.</title>
        <authorList>
            <person name="Tamura T."/>
            <person name="Aoyama K."/>
            <person name="Kang Y."/>
            <person name="Saito S."/>
            <person name="Akiyama N."/>
            <person name="Yazawa K."/>
            <person name="Gonoi T."/>
            <person name="Mikami Y."/>
        </authorList>
    </citation>
    <scope>NUCLEOTIDE SEQUENCE [LARGE SCALE GENOMIC DNA]</scope>
    <source>
        <strain evidence="2">NBRC 107696</strain>
    </source>
</reference>
<name>A0A7I9VF04_9ACTN</name>
<dbReference type="EMBL" id="BJOV01000005">
    <property type="protein sequence ID" value="GEE03907.1"/>
    <property type="molecule type" value="Genomic_DNA"/>
</dbReference>
<organism evidence="1 2">
    <name type="scientific">Gordonia spumicola</name>
    <dbReference type="NCBI Taxonomy" id="589161"/>
    <lineage>
        <taxon>Bacteria</taxon>
        <taxon>Bacillati</taxon>
        <taxon>Actinomycetota</taxon>
        <taxon>Actinomycetes</taxon>
        <taxon>Mycobacteriales</taxon>
        <taxon>Gordoniaceae</taxon>
        <taxon>Gordonia</taxon>
    </lineage>
</organism>
<dbReference type="Proteomes" id="UP000444960">
    <property type="component" value="Unassembled WGS sequence"/>
</dbReference>